<accession>A0A8S3YFA9</accession>
<dbReference type="EMBL" id="CAJHNH020000180">
    <property type="protein sequence ID" value="CAG5115903.1"/>
    <property type="molecule type" value="Genomic_DNA"/>
</dbReference>
<feature type="disulfide bond" evidence="5">
    <location>
        <begin position="22"/>
        <end position="34"/>
    </location>
</feature>
<comment type="function">
    <text evidence="6">Putative Notch ligand involved in the mediation of Notch signaling.</text>
</comment>
<dbReference type="OrthoDB" id="6155533at2759"/>
<dbReference type="Gene3D" id="2.10.25.140">
    <property type="match status" value="1"/>
</dbReference>
<evidence type="ECO:0000256" key="3">
    <source>
        <dbReference type="ARBA" id="ARBA00022737"/>
    </source>
</evidence>
<evidence type="ECO:0000313" key="8">
    <source>
        <dbReference type="EMBL" id="CAG5115903.1"/>
    </source>
</evidence>
<dbReference type="InterPro" id="IPR001774">
    <property type="entry name" value="DSL"/>
</dbReference>
<evidence type="ECO:0000256" key="2">
    <source>
        <dbReference type="ARBA" id="ARBA00022536"/>
    </source>
</evidence>
<keyword evidence="9" id="KW-1185">Reference proteome</keyword>
<dbReference type="Gene3D" id="2.10.25.10">
    <property type="entry name" value="Laminin"/>
    <property type="match status" value="1"/>
</dbReference>
<keyword evidence="6" id="KW-0812">Transmembrane</keyword>
<gene>
    <name evidence="8" type="ORF">CUNI_LOCUS1461</name>
</gene>
<proteinExistence type="predicted"/>
<dbReference type="SMART" id="SM00051">
    <property type="entry name" value="DSL"/>
    <property type="match status" value="1"/>
</dbReference>
<dbReference type="AlphaFoldDB" id="A0A8S3YFA9"/>
<evidence type="ECO:0000313" key="9">
    <source>
        <dbReference type="Proteomes" id="UP000678393"/>
    </source>
</evidence>
<feature type="non-terminal residue" evidence="8">
    <location>
        <position position="121"/>
    </location>
</feature>
<keyword evidence="6" id="KW-1133">Transmembrane helix</keyword>
<protein>
    <recommendedName>
        <fullName evidence="6">Delta-like protein</fullName>
    </recommendedName>
</protein>
<evidence type="ECO:0000259" key="7">
    <source>
        <dbReference type="PROSITE" id="PS51051"/>
    </source>
</evidence>
<keyword evidence="2 6" id="KW-0245">EGF-like domain</keyword>
<evidence type="ECO:0000256" key="5">
    <source>
        <dbReference type="PROSITE-ProRule" id="PRU00377"/>
    </source>
</evidence>
<dbReference type="GO" id="GO:0016020">
    <property type="term" value="C:membrane"/>
    <property type="evidence" value="ECO:0007669"/>
    <property type="project" value="UniProtKB-SubCell"/>
</dbReference>
<feature type="disulfide bond" evidence="5">
    <location>
        <begin position="9"/>
        <end position="18"/>
    </location>
</feature>
<keyword evidence="1 6" id="KW-0217">Developmental protein</keyword>
<dbReference type="Proteomes" id="UP000678393">
    <property type="component" value="Unassembled WGS sequence"/>
</dbReference>
<sequence>LMFEAKAYCGRNYYGHNCSVACMARNDSRGHYSCHPTNGSKICFAGWIGENCIVKRNQCSGVTCRNGGTCQNLINMFSCDAQPASRAAFVRLRSMNVWTLPSANTASVSTHLVHSSALVFK</sequence>
<keyword evidence="3 6" id="KW-0677">Repeat</keyword>
<comment type="subcellular location">
    <subcellularLocation>
        <location evidence="6">Membrane</location>
        <topology evidence="6">Single-pass type I membrane protein</topology>
    </subcellularLocation>
</comment>
<organism evidence="8 9">
    <name type="scientific">Candidula unifasciata</name>
    <dbReference type="NCBI Taxonomy" id="100452"/>
    <lineage>
        <taxon>Eukaryota</taxon>
        <taxon>Metazoa</taxon>
        <taxon>Spiralia</taxon>
        <taxon>Lophotrochozoa</taxon>
        <taxon>Mollusca</taxon>
        <taxon>Gastropoda</taxon>
        <taxon>Heterobranchia</taxon>
        <taxon>Euthyneura</taxon>
        <taxon>Panpulmonata</taxon>
        <taxon>Eupulmonata</taxon>
        <taxon>Stylommatophora</taxon>
        <taxon>Helicina</taxon>
        <taxon>Helicoidea</taxon>
        <taxon>Geomitridae</taxon>
        <taxon>Candidula</taxon>
    </lineage>
</organism>
<feature type="non-terminal residue" evidence="8">
    <location>
        <position position="1"/>
    </location>
</feature>
<evidence type="ECO:0000256" key="6">
    <source>
        <dbReference type="RuleBase" id="RU280815"/>
    </source>
</evidence>
<evidence type="ECO:0000256" key="4">
    <source>
        <dbReference type="ARBA" id="ARBA00023157"/>
    </source>
</evidence>
<keyword evidence="6" id="KW-0732">Signal</keyword>
<dbReference type="FunFam" id="2.10.25.140:FF:000001">
    <property type="entry name" value="Delta-like protein"/>
    <property type="match status" value="1"/>
</dbReference>
<feature type="disulfide bond" evidence="5">
    <location>
        <begin position="43"/>
        <end position="52"/>
    </location>
</feature>
<keyword evidence="4 5" id="KW-1015">Disulfide bond</keyword>
<feature type="domain" description="DSL" evidence="7">
    <location>
        <begin position="7"/>
        <end position="52"/>
    </location>
</feature>
<evidence type="ECO:0000256" key="1">
    <source>
        <dbReference type="ARBA" id="ARBA00022473"/>
    </source>
</evidence>
<dbReference type="Pfam" id="PF01414">
    <property type="entry name" value="DSL"/>
    <property type="match status" value="1"/>
</dbReference>
<dbReference type="GO" id="GO:0007154">
    <property type="term" value="P:cell communication"/>
    <property type="evidence" value="ECO:0007669"/>
    <property type="project" value="InterPro"/>
</dbReference>
<name>A0A8S3YFA9_9EUPU</name>
<dbReference type="PROSITE" id="PS51051">
    <property type="entry name" value="DSL"/>
    <property type="match status" value="1"/>
</dbReference>
<comment type="caution">
    <text evidence="8">The sequence shown here is derived from an EMBL/GenBank/DDBJ whole genome shotgun (WGS) entry which is preliminary data.</text>
</comment>
<keyword evidence="6" id="KW-0472">Membrane</keyword>
<reference evidence="8" key="1">
    <citation type="submission" date="2021-04" db="EMBL/GenBank/DDBJ databases">
        <authorList>
            <consortium name="Molecular Ecology Group"/>
        </authorList>
    </citation>
    <scope>NUCLEOTIDE SEQUENCE</scope>
</reference>